<reference evidence="4" key="1">
    <citation type="submission" date="2021-04" db="EMBL/GenBank/DDBJ databases">
        <title>Genome based classification of Actinospica acidithermotolerans sp. nov., an actinobacterium isolated from an Indonesian hot spring.</title>
        <authorList>
            <person name="Kusuma A.B."/>
            <person name="Putra K.E."/>
            <person name="Nafisah S."/>
            <person name="Loh J."/>
            <person name="Nouioui I."/>
            <person name="Goodfellow M."/>
        </authorList>
    </citation>
    <scope>NUCLEOTIDE SEQUENCE</scope>
    <source>
        <strain evidence="4">MGRD01-02</strain>
    </source>
</reference>
<dbReference type="Proteomes" id="UP000676325">
    <property type="component" value="Unassembled WGS sequence"/>
</dbReference>
<name>A0A941EEG0_9ACTN</name>
<dbReference type="GO" id="GO:0003723">
    <property type="term" value="F:RNA binding"/>
    <property type="evidence" value="ECO:0007669"/>
    <property type="project" value="InterPro"/>
</dbReference>
<evidence type="ECO:0000256" key="2">
    <source>
        <dbReference type="ARBA" id="ARBA00022801"/>
    </source>
</evidence>
<feature type="signal peptide" evidence="3">
    <location>
        <begin position="1"/>
        <end position="35"/>
    </location>
</feature>
<keyword evidence="5" id="KW-1185">Reference proteome</keyword>
<dbReference type="InterPro" id="IPR000026">
    <property type="entry name" value="N1-like"/>
</dbReference>
<keyword evidence="1" id="KW-0540">Nuclease</keyword>
<evidence type="ECO:0000313" key="4">
    <source>
        <dbReference type="EMBL" id="MBR7829178.1"/>
    </source>
</evidence>
<evidence type="ECO:0000256" key="1">
    <source>
        <dbReference type="ARBA" id="ARBA00022722"/>
    </source>
</evidence>
<protein>
    <submittedName>
        <fullName evidence="4">Ribonuclease N</fullName>
    </submittedName>
</protein>
<dbReference type="InterPro" id="IPR016191">
    <property type="entry name" value="Ribonuclease/ribotoxin"/>
</dbReference>
<dbReference type="EMBL" id="JAGSOH010000077">
    <property type="protein sequence ID" value="MBR7829178.1"/>
    <property type="molecule type" value="Genomic_DNA"/>
</dbReference>
<feature type="chain" id="PRO_5037773219" evidence="3">
    <location>
        <begin position="36"/>
        <end position="137"/>
    </location>
</feature>
<sequence>MMKRIALPRRTAAALTAVLVAAGAGVTLTAGPAQAEVYGSCTISGCGDAATAVSTWESLGLPTARGWYDLSDGECDYAGGEYYNDDGQLPDGDTYYEYDVYERACGAHRDAYRIVHDIDTDTWYYSPDHYSDFYQMS</sequence>
<evidence type="ECO:0000313" key="5">
    <source>
        <dbReference type="Proteomes" id="UP000676325"/>
    </source>
</evidence>
<dbReference type="Gene3D" id="3.10.450.30">
    <property type="entry name" value="Microbial ribonucleases"/>
    <property type="match status" value="1"/>
</dbReference>
<keyword evidence="2" id="KW-0378">Hydrolase</keyword>
<dbReference type="GO" id="GO:0016787">
    <property type="term" value="F:hydrolase activity"/>
    <property type="evidence" value="ECO:0007669"/>
    <property type="project" value="UniProtKB-KW"/>
</dbReference>
<keyword evidence="3" id="KW-0732">Signal</keyword>
<proteinExistence type="predicted"/>
<dbReference type="SUPFAM" id="SSF53933">
    <property type="entry name" value="Microbial ribonucleases"/>
    <property type="match status" value="1"/>
</dbReference>
<gene>
    <name evidence="4" type="ORF">KDK95_22915</name>
</gene>
<dbReference type="GO" id="GO:0004540">
    <property type="term" value="F:RNA nuclease activity"/>
    <property type="evidence" value="ECO:0007669"/>
    <property type="project" value="InterPro"/>
</dbReference>
<dbReference type="Pfam" id="PF00545">
    <property type="entry name" value="Ribonuclease"/>
    <property type="match status" value="1"/>
</dbReference>
<comment type="caution">
    <text evidence="4">The sequence shown here is derived from an EMBL/GenBank/DDBJ whole genome shotgun (WGS) entry which is preliminary data.</text>
</comment>
<dbReference type="AlphaFoldDB" id="A0A941EEG0"/>
<accession>A0A941EEG0</accession>
<evidence type="ECO:0000256" key="3">
    <source>
        <dbReference type="SAM" id="SignalP"/>
    </source>
</evidence>
<organism evidence="4 5">
    <name type="scientific">Actinospica acidithermotolerans</name>
    <dbReference type="NCBI Taxonomy" id="2828514"/>
    <lineage>
        <taxon>Bacteria</taxon>
        <taxon>Bacillati</taxon>
        <taxon>Actinomycetota</taxon>
        <taxon>Actinomycetes</taxon>
        <taxon>Catenulisporales</taxon>
        <taxon>Actinospicaceae</taxon>
        <taxon>Actinospica</taxon>
    </lineage>
</organism>